<dbReference type="InterPro" id="IPR038377">
    <property type="entry name" value="Na/Glc_symporter_sf"/>
</dbReference>
<dbReference type="VEuPathDB" id="VectorBase:RSAN_029137"/>
<keyword evidence="9" id="KW-0406">Ion transport</keyword>
<comment type="subcellular location">
    <subcellularLocation>
        <location evidence="1">Membrane</location>
        <topology evidence="1">Multi-pass membrane protein</topology>
    </subcellularLocation>
</comment>
<dbReference type="CDD" id="cd11474">
    <property type="entry name" value="SLC5sbd_CHT"/>
    <property type="match status" value="1"/>
</dbReference>
<dbReference type="PANTHER" id="PTHR45897">
    <property type="entry name" value="HIGH-AFFINITY CHOLINE TRANSPORTER 1"/>
    <property type="match status" value="1"/>
</dbReference>
<name>A0A9D4TA51_RHISA</name>
<evidence type="ECO:0000256" key="7">
    <source>
        <dbReference type="ARBA" id="ARBA00022989"/>
    </source>
</evidence>
<keyword evidence="11" id="KW-0325">Glycoprotein</keyword>
<protein>
    <recommendedName>
        <fullName evidence="17">High-affinity choline transporter 1</fullName>
    </recommendedName>
</protein>
<keyword evidence="7 14" id="KW-1133">Transmembrane helix</keyword>
<evidence type="ECO:0000256" key="11">
    <source>
        <dbReference type="ARBA" id="ARBA00023180"/>
    </source>
</evidence>
<keyword evidence="5" id="KW-0769">Symport</keyword>
<dbReference type="GO" id="GO:0005886">
    <property type="term" value="C:plasma membrane"/>
    <property type="evidence" value="ECO:0007669"/>
    <property type="project" value="TreeGrafter"/>
</dbReference>
<keyword evidence="6" id="KW-0530">Neurotransmitter biosynthesis</keyword>
<keyword evidence="4 14" id="KW-0812">Transmembrane</keyword>
<gene>
    <name evidence="15" type="ORF">HPB52_013193</name>
</gene>
<dbReference type="AlphaFoldDB" id="A0A9D4TA51"/>
<keyword evidence="8" id="KW-0915">Sodium</keyword>
<evidence type="ECO:0000313" key="15">
    <source>
        <dbReference type="EMBL" id="KAH7983629.1"/>
    </source>
</evidence>
<evidence type="ECO:0000256" key="10">
    <source>
        <dbReference type="ARBA" id="ARBA00023136"/>
    </source>
</evidence>
<feature type="transmembrane region" description="Helical" evidence="14">
    <location>
        <begin position="201"/>
        <end position="221"/>
    </location>
</feature>
<evidence type="ECO:0000256" key="3">
    <source>
        <dbReference type="ARBA" id="ARBA00022448"/>
    </source>
</evidence>
<evidence type="ECO:0000256" key="9">
    <source>
        <dbReference type="ARBA" id="ARBA00023065"/>
    </source>
</evidence>
<dbReference type="Pfam" id="PF00474">
    <property type="entry name" value="SSF"/>
    <property type="match status" value="1"/>
</dbReference>
<dbReference type="EMBL" id="JABSTV010001245">
    <property type="protein sequence ID" value="KAH7983629.1"/>
    <property type="molecule type" value="Genomic_DNA"/>
</dbReference>
<keyword evidence="3" id="KW-0813">Transport</keyword>
<feature type="transmembrane region" description="Helical" evidence="14">
    <location>
        <begin position="90"/>
        <end position="116"/>
    </location>
</feature>
<dbReference type="Gene3D" id="1.20.1730.10">
    <property type="entry name" value="Sodium/glucose cotransporter"/>
    <property type="match status" value="1"/>
</dbReference>
<feature type="transmembrane region" description="Helical" evidence="14">
    <location>
        <begin position="328"/>
        <end position="349"/>
    </location>
</feature>
<dbReference type="GO" id="GO:0008292">
    <property type="term" value="P:acetylcholine biosynthetic process"/>
    <property type="evidence" value="ECO:0007669"/>
    <property type="project" value="TreeGrafter"/>
</dbReference>
<feature type="transmembrane region" description="Helical" evidence="14">
    <location>
        <begin position="137"/>
        <end position="160"/>
    </location>
</feature>
<dbReference type="InterPro" id="IPR001734">
    <property type="entry name" value="Na/solute_symporter"/>
</dbReference>
<evidence type="ECO:0000256" key="14">
    <source>
        <dbReference type="SAM" id="Phobius"/>
    </source>
</evidence>
<dbReference type="PROSITE" id="PS50283">
    <property type="entry name" value="NA_SOLUT_SYMP_3"/>
    <property type="match status" value="1"/>
</dbReference>
<evidence type="ECO:0000256" key="1">
    <source>
        <dbReference type="ARBA" id="ARBA00004141"/>
    </source>
</evidence>
<sequence>MASCGAGMGELNVAGLATMVALYVVIFMVGLLGARKKRQQAKEVAGASDSRLLMNGGRSLGLVISTFTIVATWIDGGFLNGTVEVITSRGLVWCQAVFGYSLSLLMGGLIIAGPVWRAGYVTMMDPLQETFGATMASLLFLPALVGEVCWCASILGALGSTVSVVTGLDDRVSVGVSATVAVLYTVTGGVYSVAYTDVVQLSFMFIGLWICVPFMFLNGHIDPILTLPKDELLGSVATNEIPSYVDTMLLLTFGGIPWQDYFQRILSTKSEFRAKALSFVGFVGTLVMAVPPVLIGVASKATRWNETTFPSGEDPTDDKYAPMMLSLALQYLTPTAVSCLGLGVVAAAVMSSADSCLLSCGSIAARNIYVPLIRPKACFVHKRAHWLKS</sequence>
<evidence type="ECO:0000313" key="16">
    <source>
        <dbReference type="Proteomes" id="UP000821837"/>
    </source>
</evidence>
<feature type="transmembrane region" description="Helical" evidence="14">
    <location>
        <begin position="12"/>
        <end position="32"/>
    </location>
</feature>
<dbReference type="GO" id="GO:0005307">
    <property type="term" value="F:choline:sodium symporter activity"/>
    <property type="evidence" value="ECO:0007669"/>
    <property type="project" value="TreeGrafter"/>
</dbReference>
<feature type="transmembrane region" description="Helical" evidence="14">
    <location>
        <begin position="172"/>
        <end position="194"/>
    </location>
</feature>
<evidence type="ECO:0000256" key="13">
    <source>
        <dbReference type="RuleBase" id="RU362091"/>
    </source>
</evidence>
<reference evidence="15" key="1">
    <citation type="journal article" date="2020" name="Cell">
        <title>Large-Scale Comparative Analyses of Tick Genomes Elucidate Their Genetic Diversity and Vector Capacities.</title>
        <authorList>
            <consortium name="Tick Genome and Microbiome Consortium (TIGMIC)"/>
            <person name="Jia N."/>
            <person name="Wang J."/>
            <person name="Shi W."/>
            <person name="Du L."/>
            <person name="Sun Y."/>
            <person name="Zhan W."/>
            <person name="Jiang J.F."/>
            <person name="Wang Q."/>
            <person name="Zhang B."/>
            <person name="Ji P."/>
            <person name="Bell-Sakyi L."/>
            <person name="Cui X.M."/>
            <person name="Yuan T.T."/>
            <person name="Jiang B.G."/>
            <person name="Yang W.F."/>
            <person name="Lam T.T."/>
            <person name="Chang Q.C."/>
            <person name="Ding S.J."/>
            <person name="Wang X.J."/>
            <person name="Zhu J.G."/>
            <person name="Ruan X.D."/>
            <person name="Zhao L."/>
            <person name="Wei J.T."/>
            <person name="Ye R.Z."/>
            <person name="Que T.C."/>
            <person name="Du C.H."/>
            <person name="Zhou Y.H."/>
            <person name="Cheng J.X."/>
            <person name="Dai P.F."/>
            <person name="Guo W.B."/>
            <person name="Han X.H."/>
            <person name="Huang E.J."/>
            <person name="Li L.F."/>
            <person name="Wei W."/>
            <person name="Gao Y.C."/>
            <person name="Liu J.Z."/>
            <person name="Shao H.Z."/>
            <person name="Wang X."/>
            <person name="Wang C.C."/>
            <person name="Yang T.C."/>
            <person name="Huo Q.B."/>
            <person name="Li W."/>
            <person name="Chen H.Y."/>
            <person name="Chen S.E."/>
            <person name="Zhou L.G."/>
            <person name="Ni X.B."/>
            <person name="Tian J.H."/>
            <person name="Sheng Y."/>
            <person name="Liu T."/>
            <person name="Pan Y.S."/>
            <person name="Xia L.Y."/>
            <person name="Li J."/>
            <person name="Zhao F."/>
            <person name="Cao W.C."/>
        </authorList>
    </citation>
    <scope>NUCLEOTIDE SEQUENCE</scope>
    <source>
        <strain evidence="15">Rsan-2018</strain>
    </source>
</reference>
<evidence type="ECO:0000256" key="8">
    <source>
        <dbReference type="ARBA" id="ARBA00023053"/>
    </source>
</evidence>
<keyword evidence="12" id="KW-0739">Sodium transport</keyword>
<keyword evidence="16" id="KW-1185">Reference proteome</keyword>
<evidence type="ECO:0000256" key="6">
    <source>
        <dbReference type="ARBA" id="ARBA00022979"/>
    </source>
</evidence>
<evidence type="ECO:0000256" key="12">
    <source>
        <dbReference type="ARBA" id="ARBA00023201"/>
    </source>
</evidence>
<comment type="similarity">
    <text evidence="2 13">Belongs to the sodium:solute symporter (SSF) (TC 2.A.21) family.</text>
</comment>
<evidence type="ECO:0000256" key="5">
    <source>
        <dbReference type="ARBA" id="ARBA00022847"/>
    </source>
</evidence>
<feature type="transmembrane region" description="Helical" evidence="14">
    <location>
        <begin position="279"/>
        <end position="298"/>
    </location>
</feature>
<organism evidence="15 16">
    <name type="scientific">Rhipicephalus sanguineus</name>
    <name type="common">Brown dog tick</name>
    <name type="synonym">Ixodes sanguineus</name>
    <dbReference type="NCBI Taxonomy" id="34632"/>
    <lineage>
        <taxon>Eukaryota</taxon>
        <taxon>Metazoa</taxon>
        <taxon>Ecdysozoa</taxon>
        <taxon>Arthropoda</taxon>
        <taxon>Chelicerata</taxon>
        <taxon>Arachnida</taxon>
        <taxon>Acari</taxon>
        <taxon>Parasitiformes</taxon>
        <taxon>Ixodida</taxon>
        <taxon>Ixodoidea</taxon>
        <taxon>Ixodidae</taxon>
        <taxon>Rhipicephalinae</taxon>
        <taxon>Rhipicephalus</taxon>
        <taxon>Rhipicephalus</taxon>
    </lineage>
</organism>
<evidence type="ECO:0008006" key="17">
    <source>
        <dbReference type="Google" id="ProtNLM"/>
    </source>
</evidence>
<reference evidence="15" key="2">
    <citation type="submission" date="2021-09" db="EMBL/GenBank/DDBJ databases">
        <authorList>
            <person name="Jia N."/>
            <person name="Wang J."/>
            <person name="Shi W."/>
            <person name="Du L."/>
            <person name="Sun Y."/>
            <person name="Zhan W."/>
            <person name="Jiang J."/>
            <person name="Wang Q."/>
            <person name="Zhang B."/>
            <person name="Ji P."/>
            <person name="Sakyi L.B."/>
            <person name="Cui X."/>
            <person name="Yuan T."/>
            <person name="Jiang B."/>
            <person name="Yang W."/>
            <person name="Lam T.T.-Y."/>
            <person name="Chang Q."/>
            <person name="Ding S."/>
            <person name="Wang X."/>
            <person name="Zhu J."/>
            <person name="Ruan X."/>
            <person name="Zhao L."/>
            <person name="Wei J."/>
            <person name="Que T."/>
            <person name="Du C."/>
            <person name="Cheng J."/>
            <person name="Dai P."/>
            <person name="Han X."/>
            <person name="Huang E."/>
            <person name="Gao Y."/>
            <person name="Liu J."/>
            <person name="Shao H."/>
            <person name="Ye R."/>
            <person name="Li L."/>
            <person name="Wei W."/>
            <person name="Wang X."/>
            <person name="Wang C."/>
            <person name="Huo Q."/>
            <person name="Li W."/>
            <person name="Guo W."/>
            <person name="Chen H."/>
            <person name="Chen S."/>
            <person name="Zhou L."/>
            <person name="Zhou L."/>
            <person name="Ni X."/>
            <person name="Tian J."/>
            <person name="Zhou Y."/>
            <person name="Sheng Y."/>
            <person name="Liu T."/>
            <person name="Pan Y."/>
            <person name="Xia L."/>
            <person name="Li J."/>
            <person name="Zhao F."/>
            <person name="Cao W."/>
        </authorList>
    </citation>
    <scope>NUCLEOTIDE SEQUENCE</scope>
    <source>
        <strain evidence="15">Rsan-2018</strain>
        <tissue evidence="15">Larvae</tissue>
    </source>
</reference>
<comment type="caution">
    <text evidence="15">The sequence shown here is derived from an EMBL/GenBank/DDBJ whole genome shotgun (WGS) entry which is preliminary data.</text>
</comment>
<evidence type="ECO:0000256" key="2">
    <source>
        <dbReference type="ARBA" id="ARBA00006434"/>
    </source>
</evidence>
<proteinExistence type="inferred from homology"/>
<evidence type="ECO:0000256" key="4">
    <source>
        <dbReference type="ARBA" id="ARBA00022692"/>
    </source>
</evidence>
<feature type="transmembrane region" description="Helical" evidence="14">
    <location>
        <begin position="60"/>
        <end position="78"/>
    </location>
</feature>
<dbReference type="PANTHER" id="PTHR45897:SF4">
    <property type="entry name" value="HIGH-AFFINITY CHOLINE TRANSPORTER 1"/>
    <property type="match status" value="1"/>
</dbReference>
<keyword evidence="10 14" id="KW-0472">Membrane</keyword>
<dbReference type="InterPro" id="IPR052244">
    <property type="entry name" value="Choline_transporter"/>
</dbReference>
<accession>A0A9D4TA51</accession>
<dbReference type="Proteomes" id="UP000821837">
    <property type="component" value="Chromosome 1"/>
</dbReference>